<organism evidence="6 7">
    <name type="scientific">Strigamia maritima</name>
    <name type="common">European centipede</name>
    <name type="synonym">Geophilus maritimus</name>
    <dbReference type="NCBI Taxonomy" id="126957"/>
    <lineage>
        <taxon>Eukaryota</taxon>
        <taxon>Metazoa</taxon>
        <taxon>Ecdysozoa</taxon>
        <taxon>Arthropoda</taxon>
        <taxon>Myriapoda</taxon>
        <taxon>Chilopoda</taxon>
        <taxon>Pleurostigmophora</taxon>
        <taxon>Geophilomorpha</taxon>
        <taxon>Linotaeniidae</taxon>
        <taxon>Strigamia</taxon>
    </lineage>
</organism>
<dbReference type="EMBL" id="JH432211">
    <property type="status" value="NOT_ANNOTATED_CDS"/>
    <property type="molecule type" value="Genomic_DNA"/>
</dbReference>
<accession>T1JGT2</accession>
<reference evidence="6" key="2">
    <citation type="submission" date="2015-02" db="UniProtKB">
        <authorList>
            <consortium name="EnsemblMetazoa"/>
        </authorList>
    </citation>
    <scope>IDENTIFICATION</scope>
</reference>
<protein>
    <recommendedName>
        <fullName evidence="8">Protein SPEC3</fullName>
    </recommendedName>
</protein>
<dbReference type="GO" id="GO:0016020">
    <property type="term" value="C:membrane"/>
    <property type="evidence" value="ECO:0007669"/>
    <property type="project" value="UniProtKB-SubCell"/>
</dbReference>
<evidence type="ECO:0000256" key="2">
    <source>
        <dbReference type="ARBA" id="ARBA00022692"/>
    </source>
</evidence>
<feature type="transmembrane region" description="Helical" evidence="5">
    <location>
        <begin position="36"/>
        <end position="62"/>
    </location>
</feature>
<feature type="transmembrane region" description="Helical" evidence="5">
    <location>
        <begin position="82"/>
        <end position="109"/>
    </location>
</feature>
<keyword evidence="4 5" id="KW-0472">Membrane</keyword>
<dbReference type="PANTHER" id="PTHR21676:SF1">
    <property type="entry name" value="PROTEIN STUM HOMOLOG"/>
    <property type="match status" value="1"/>
</dbReference>
<comment type="subcellular location">
    <subcellularLocation>
        <location evidence="1">Membrane</location>
        <topology evidence="1">Multi-pass membrane protein</topology>
    </subcellularLocation>
</comment>
<dbReference type="HOGENOM" id="CLU_139845_0_0_1"/>
<keyword evidence="3 5" id="KW-1133">Transmembrane helix</keyword>
<evidence type="ECO:0000313" key="6">
    <source>
        <dbReference type="EnsemblMetazoa" id="SMAR013057-PA"/>
    </source>
</evidence>
<keyword evidence="7" id="KW-1185">Reference proteome</keyword>
<proteinExistence type="predicted"/>
<evidence type="ECO:0008006" key="8">
    <source>
        <dbReference type="Google" id="ProtNLM"/>
    </source>
</evidence>
<dbReference type="PANTHER" id="PTHR21676">
    <property type="entry name" value="PROTEIN STUM"/>
    <property type="match status" value="1"/>
</dbReference>
<evidence type="ECO:0000256" key="4">
    <source>
        <dbReference type="ARBA" id="ARBA00023136"/>
    </source>
</evidence>
<dbReference type="Pfam" id="PF15795">
    <property type="entry name" value="Spec3"/>
    <property type="match status" value="1"/>
</dbReference>
<name>T1JGT2_STRMM</name>
<dbReference type="eggNOG" id="ENOG502S270">
    <property type="taxonomic scope" value="Eukaryota"/>
</dbReference>
<dbReference type="PhylomeDB" id="T1JGT2"/>
<dbReference type="InterPro" id="IPR026673">
    <property type="entry name" value="SPEC3/Stum"/>
</dbReference>
<dbReference type="EnsemblMetazoa" id="SMAR013057-RA">
    <property type="protein sequence ID" value="SMAR013057-PA"/>
    <property type="gene ID" value="SMAR013057"/>
</dbReference>
<evidence type="ECO:0000256" key="1">
    <source>
        <dbReference type="ARBA" id="ARBA00004141"/>
    </source>
</evidence>
<keyword evidence="2 5" id="KW-0812">Transmembrane</keyword>
<reference evidence="7" key="1">
    <citation type="submission" date="2011-05" db="EMBL/GenBank/DDBJ databases">
        <authorList>
            <person name="Richards S.R."/>
            <person name="Qu J."/>
            <person name="Jiang H."/>
            <person name="Jhangiani S.N."/>
            <person name="Agravi P."/>
            <person name="Goodspeed R."/>
            <person name="Gross S."/>
            <person name="Mandapat C."/>
            <person name="Jackson L."/>
            <person name="Mathew T."/>
            <person name="Pu L."/>
            <person name="Thornton R."/>
            <person name="Saada N."/>
            <person name="Wilczek-Boney K.B."/>
            <person name="Lee S."/>
            <person name="Kovar C."/>
            <person name="Wu Y."/>
            <person name="Scherer S.E."/>
            <person name="Worley K.C."/>
            <person name="Muzny D.M."/>
            <person name="Gibbs R."/>
        </authorList>
    </citation>
    <scope>NUCLEOTIDE SEQUENCE</scope>
    <source>
        <strain evidence="7">Brora</strain>
    </source>
</reference>
<dbReference type="AlphaFoldDB" id="T1JGT2"/>
<evidence type="ECO:0000256" key="5">
    <source>
        <dbReference type="SAM" id="Phobius"/>
    </source>
</evidence>
<evidence type="ECO:0000256" key="3">
    <source>
        <dbReference type="ARBA" id="ARBA00022989"/>
    </source>
</evidence>
<sequence length="128" mass="14119">MAAEVKASRSDSSAFEIIGVRDRHGQFRKAVPTMPLPLAIVCCVLNVFLPGTGTLVSAFAVWCHYATEYENKSRAFANNVLAAFLQVLTLVIIVGYIWSILWGVTFVTLSISKRKQDAKEVKEVEAKV</sequence>
<dbReference type="Proteomes" id="UP000014500">
    <property type="component" value="Unassembled WGS sequence"/>
</dbReference>
<dbReference type="OMA" id="CIFIVGW"/>
<evidence type="ECO:0000313" key="7">
    <source>
        <dbReference type="Proteomes" id="UP000014500"/>
    </source>
</evidence>